<keyword evidence="7" id="KW-1185">Reference proteome</keyword>
<dbReference type="InterPro" id="IPR001846">
    <property type="entry name" value="VWF_type-D"/>
</dbReference>
<organism evidence="6 7">
    <name type="scientific">Meganyctiphanes norvegica</name>
    <name type="common">Northern krill</name>
    <name type="synonym">Thysanopoda norvegica</name>
    <dbReference type="NCBI Taxonomy" id="48144"/>
    <lineage>
        <taxon>Eukaryota</taxon>
        <taxon>Metazoa</taxon>
        <taxon>Ecdysozoa</taxon>
        <taxon>Arthropoda</taxon>
        <taxon>Crustacea</taxon>
        <taxon>Multicrustacea</taxon>
        <taxon>Malacostraca</taxon>
        <taxon>Eumalacostraca</taxon>
        <taxon>Eucarida</taxon>
        <taxon>Euphausiacea</taxon>
        <taxon>Euphausiidae</taxon>
        <taxon>Meganyctiphanes</taxon>
    </lineage>
</organism>
<dbReference type="EMBL" id="CAXKWB010000963">
    <property type="protein sequence ID" value="CAL4062946.1"/>
    <property type="molecule type" value="Genomic_DNA"/>
</dbReference>
<dbReference type="Gene3D" id="2.60.120.290">
    <property type="entry name" value="Spermadhesin, CUB domain"/>
    <property type="match status" value="1"/>
</dbReference>
<protein>
    <submittedName>
        <fullName evidence="6">Uncharacterized protein</fullName>
    </submittedName>
</protein>
<evidence type="ECO:0000256" key="2">
    <source>
        <dbReference type="ARBA" id="ARBA00023157"/>
    </source>
</evidence>
<sequence length="636" mass="71471">IHYCGWGIHIWAHPKISNKIFGLCGVYRGTSKITRDLLVDRDGTSYDSVNSWPNNQIDSAFADSWKANTQTSSCTSKRRRKRQTEDSGCPLAQDSKELKKYITVCTEKVGQNLTKEQKQRFIDDCAFDRCVFMTAKDRYPSTDFGNPDDWLNQTAKRSKRQTEISKNTTNITELPCGGNLSDSQGVLLHPIGSDNYANNKVCEWMIISPNGTNITLTFEMVDTQLDIDFLTIWDGDSDKSSKLAMISGPFDIPQLTSSSNYLYLRFTTDDSVTATGFKIMWKANTGVCSYNSIVYNEDEALPNVCVGLICKGGKWLPNGQINSQCSECTVYNDPHFKTFMNVRYDWHGHCNYSITQRGKSMSPDLALFGKFDECLSNVPNPTCLGELVYKDSEDVFVEFGASVIQIQNDRSLFHVIVNGQKQKVRSSSFAESLNGTINSILAWEENGCLKIVGTQGITILYCGSGVHVWAHIDLQNNLYGLCGQYGNSSEFKSTTKIHKSAYGLIARNGIYYGRPVNGWPNNQIDDEFAKSWKTEEQSATCQSNKNSQRRHKRAIKASTCKADKELLQKYKENCGLKVSEKLPDEQRQTIIEDCAFDRCVLLSASPALPDPEVWLNITADRAERRLMINKNTGNIT</sequence>
<evidence type="ECO:0000313" key="7">
    <source>
        <dbReference type="Proteomes" id="UP001497623"/>
    </source>
</evidence>
<dbReference type="Pfam" id="PF00094">
    <property type="entry name" value="VWD"/>
    <property type="match status" value="1"/>
</dbReference>
<feature type="domain" description="VWFD" evidence="5">
    <location>
        <begin position="326"/>
        <end position="542"/>
    </location>
</feature>
<proteinExistence type="predicted"/>
<keyword evidence="1" id="KW-0677">Repeat</keyword>
<evidence type="ECO:0000256" key="1">
    <source>
        <dbReference type="ARBA" id="ARBA00022737"/>
    </source>
</evidence>
<gene>
    <name evidence="6" type="ORF">MNOR_LOCUS2961</name>
</gene>
<comment type="caution">
    <text evidence="6">The sequence shown here is derived from an EMBL/GenBank/DDBJ whole genome shotgun (WGS) entry which is preliminary data.</text>
</comment>
<dbReference type="InterPro" id="IPR000859">
    <property type="entry name" value="CUB_dom"/>
</dbReference>
<feature type="non-terminal residue" evidence="6">
    <location>
        <position position="1"/>
    </location>
</feature>
<dbReference type="PROSITE" id="PS01180">
    <property type="entry name" value="CUB"/>
    <property type="match status" value="1"/>
</dbReference>
<evidence type="ECO:0000256" key="3">
    <source>
        <dbReference type="PROSITE-ProRule" id="PRU00059"/>
    </source>
</evidence>
<keyword evidence="2" id="KW-1015">Disulfide bond</keyword>
<dbReference type="Pfam" id="PF00431">
    <property type="entry name" value="CUB"/>
    <property type="match status" value="1"/>
</dbReference>
<evidence type="ECO:0000259" key="4">
    <source>
        <dbReference type="PROSITE" id="PS01180"/>
    </source>
</evidence>
<dbReference type="AlphaFoldDB" id="A0AAV2PP81"/>
<dbReference type="SMART" id="SM00216">
    <property type="entry name" value="VWD"/>
    <property type="match status" value="1"/>
</dbReference>
<dbReference type="CDD" id="cd00041">
    <property type="entry name" value="CUB"/>
    <property type="match status" value="1"/>
</dbReference>
<dbReference type="PANTHER" id="PTHR24251">
    <property type="entry name" value="OVOCHYMASE-RELATED"/>
    <property type="match status" value="1"/>
</dbReference>
<evidence type="ECO:0000313" key="6">
    <source>
        <dbReference type="EMBL" id="CAL4062946.1"/>
    </source>
</evidence>
<feature type="non-terminal residue" evidence="6">
    <location>
        <position position="636"/>
    </location>
</feature>
<feature type="domain" description="CUB" evidence="4">
    <location>
        <begin position="176"/>
        <end position="284"/>
    </location>
</feature>
<reference evidence="6 7" key="1">
    <citation type="submission" date="2024-05" db="EMBL/GenBank/DDBJ databases">
        <authorList>
            <person name="Wallberg A."/>
        </authorList>
    </citation>
    <scope>NUCLEOTIDE SEQUENCE [LARGE SCALE GENOMIC DNA]</scope>
</reference>
<dbReference type="Proteomes" id="UP001497623">
    <property type="component" value="Unassembled WGS sequence"/>
</dbReference>
<dbReference type="SMART" id="SM00042">
    <property type="entry name" value="CUB"/>
    <property type="match status" value="1"/>
</dbReference>
<name>A0AAV2PP81_MEGNR</name>
<evidence type="ECO:0000259" key="5">
    <source>
        <dbReference type="PROSITE" id="PS51233"/>
    </source>
</evidence>
<dbReference type="SUPFAM" id="SSF49854">
    <property type="entry name" value="Spermadhesin, CUB domain"/>
    <property type="match status" value="1"/>
</dbReference>
<dbReference type="InterPro" id="IPR035914">
    <property type="entry name" value="Sperma_CUB_dom_sf"/>
</dbReference>
<dbReference type="PROSITE" id="PS51233">
    <property type="entry name" value="VWFD"/>
    <property type="match status" value="1"/>
</dbReference>
<accession>A0AAV2PP81</accession>
<comment type="caution">
    <text evidence="3">Lacks conserved residue(s) required for the propagation of feature annotation.</text>
</comment>